<organism evidence="6">
    <name type="scientific">Stegastes partitus</name>
    <name type="common">bicolor damselfish</name>
    <dbReference type="NCBI Taxonomy" id="144197"/>
    <lineage>
        <taxon>Eukaryota</taxon>
        <taxon>Metazoa</taxon>
        <taxon>Chordata</taxon>
        <taxon>Craniata</taxon>
        <taxon>Vertebrata</taxon>
        <taxon>Euteleostomi</taxon>
        <taxon>Actinopterygii</taxon>
        <taxon>Neopterygii</taxon>
        <taxon>Teleostei</taxon>
        <taxon>Neoteleostei</taxon>
        <taxon>Acanthomorphata</taxon>
        <taxon>Ovalentaria</taxon>
        <taxon>Pomacentridae</taxon>
        <taxon>Stegastes</taxon>
    </lineage>
</organism>
<dbReference type="PANTHER" id="PTHR19848:SF0">
    <property type="entry name" value="NOTCHLESS PROTEIN HOMOLOG 1"/>
    <property type="match status" value="1"/>
</dbReference>
<evidence type="ECO:0000313" key="6">
    <source>
        <dbReference type="Ensembl" id="ENSSPAP00000028973.1"/>
    </source>
</evidence>
<dbReference type="GO" id="GO:0000027">
    <property type="term" value="P:ribosomal large subunit assembly"/>
    <property type="evidence" value="ECO:0007669"/>
    <property type="project" value="TreeGrafter"/>
</dbReference>
<dbReference type="PANTHER" id="PTHR19848">
    <property type="entry name" value="WD40 REPEAT PROTEIN"/>
    <property type="match status" value="1"/>
</dbReference>
<comment type="subcellular location">
    <subcellularLocation>
        <location evidence="1">Nucleus</location>
    </subcellularLocation>
</comment>
<keyword evidence="3" id="KW-0677">Repeat</keyword>
<sequence>MSLADHPSSVVSYFYIFWDIRDSAKCIRTLTSSGQVGSGDTCSSVRSLTIPPGESQINHIALNPSGSFLYAAAGNAVRMWDLRKFVSTGKLTGHVGPVTCLTVEKLGNGQDVVLTGSKDHHIKMFEVAEGAQGSIGSGHTFDPAHQDGVESLAVHGDIFYSSSRDHYIKKWDLASKQLLQSVSAQADWVSALGVVPGSSVLLSGCRGGLLRLWHTDSLAPLGEVQGHDSPINGLASNSSQLFTASDDRTVKIWEAKGKISETSDAPI</sequence>
<feature type="repeat" description="WD" evidence="5">
    <location>
        <begin position="142"/>
        <end position="181"/>
    </location>
</feature>
<evidence type="ECO:0000256" key="2">
    <source>
        <dbReference type="ARBA" id="ARBA00022574"/>
    </source>
</evidence>
<name>A0A3B5B5U2_9TELE</name>
<dbReference type="GO" id="GO:0005730">
    <property type="term" value="C:nucleolus"/>
    <property type="evidence" value="ECO:0007669"/>
    <property type="project" value="TreeGrafter"/>
</dbReference>
<dbReference type="Pfam" id="PF00400">
    <property type="entry name" value="WD40"/>
    <property type="match status" value="5"/>
</dbReference>
<evidence type="ECO:0000256" key="1">
    <source>
        <dbReference type="ARBA" id="ARBA00004123"/>
    </source>
</evidence>
<evidence type="ECO:0000256" key="3">
    <source>
        <dbReference type="ARBA" id="ARBA00022737"/>
    </source>
</evidence>
<dbReference type="InterPro" id="IPR015943">
    <property type="entry name" value="WD40/YVTN_repeat-like_dom_sf"/>
</dbReference>
<dbReference type="SUPFAM" id="SSF50978">
    <property type="entry name" value="WD40 repeat-like"/>
    <property type="match status" value="1"/>
</dbReference>
<dbReference type="AlphaFoldDB" id="A0A3B5B5U2"/>
<dbReference type="PROSITE" id="PS50294">
    <property type="entry name" value="WD_REPEATS_REGION"/>
    <property type="match status" value="1"/>
</dbReference>
<dbReference type="PROSITE" id="PS50082">
    <property type="entry name" value="WD_REPEATS_2"/>
    <property type="match status" value="2"/>
</dbReference>
<evidence type="ECO:0000256" key="5">
    <source>
        <dbReference type="PROSITE-ProRule" id="PRU00221"/>
    </source>
</evidence>
<evidence type="ECO:0000256" key="4">
    <source>
        <dbReference type="ARBA" id="ARBA00023242"/>
    </source>
</evidence>
<keyword evidence="4" id="KW-0539">Nucleus</keyword>
<dbReference type="InterPro" id="IPR001680">
    <property type="entry name" value="WD40_rpt"/>
</dbReference>
<dbReference type="GeneTree" id="ENSGT00940000155323"/>
<protein>
    <submittedName>
        <fullName evidence="6">Uncharacterized protein</fullName>
    </submittedName>
</protein>
<dbReference type="Gene3D" id="2.130.10.10">
    <property type="entry name" value="YVTN repeat-like/Quinoprotein amine dehydrogenase"/>
    <property type="match status" value="2"/>
</dbReference>
<proteinExistence type="predicted"/>
<reference evidence="6" key="1">
    <citation type="submission" date="2023-09" db="UniProtKB">
        <authorList>
            <consortium name="Ensembl"/>
        </authorList>
    </citation>
    <scope>IDENTIFICATION</scope>
</reference>
<feature type="repeat" description="WD" evidence="5">
    <location>
        <begin position="224"/>
        <end position="254"/>
    </location>
</feature>
<dbReference type="InterPro" id="IPR036322">
    <property type="entry name" value="WD40_repeat_dom_sf"/>
</dbReference>
<dbReference type="Ensembl" id="ENSSPAT00000029440.1">
    <property type="protein sequence ID" value="ENSSPAP00000028973.1"/>
    <property type="gene ID" value="ENSSPAG00000021790.1"/>
</dbReference>
<accession>A0A3B5B5U2</accession>
<dbReference type="SMART" id="SM00320">
    <property type="entry name" value="WD40"/>
    <property type="match status" value="5"/>
</dbReference>
<dbReference type="FunFam" id="2.130.10.10:FF:000164">
    <property type="entry name" value="Kinesin family member 21A"/>
    <property type="match status" value="1"/>
</dbReference>
<keyword evidence="2 5" id="KW-0853">WD repeat</keyword>
<dbReference type="STRING" id="144197.ENSSPAP00000028973"/>